<dbReference type="AlphaFoldDB" id="A0A371R7N0"/>
<name>A0A371R7N0_9PROT</name>
<dbReference type="SUPFAM" id="SSF54862">
    <property type="entry name" value="4Fe-4S ferredoxins"/>
    <property type="match status" value="1"/>
</dbReference>
<dbReference type="InterPro" id="IPR017896">
    <property type="entry name" value="4Fe4S_Fe-S-bd"/>
</dbReference>
<keyword evidence="4" id="KW-0249">Electron transport</keyword>
<evidence type="ECO:0000256" key="2">
    <source>
        <dbReference type="ARBA" id="ARBA00022485"/>
    </source>
</evidence>
<keyword evidence="7" id="KW-1133">Transmembrane helix</keyword>
<accession>A0A371R7N0</accession>
<dbReference type="Gene3D" id="2.60.40.10">
    <property type="entry name" value="Immunoglobulins"/>
    <property type="match status" value="1"/>
</dbReference>
<evidence type="ECO:0000259" key="8">
    <source>
        <dbReference type="PROSITE" id="PS51379"/>
    </source>
</evidence>
<keyword evidence="3" id="KW-0479">Metal-binding</keyword>
<keyword evidence="10" id="KW-1185">Reference proteome</keyword>
<dbReference type="PROSITE" id="PS51379">
    <property type="entry name" value="4FE4S_FER_2"/>
    <property type="match status" value="1"/>
</dbReference>
<evidence type="ECO:0000256" key="5">
    <source>
        <dbReference type="ARBA" id="ARBA00023004"/>
    </source>
</evidence>
<dbReference type="InterPro" id="IPR017900">
    <property type="entry name" value="4Fe4S_Fe_S_CS"/>
</dbReference>
<feature type="transmembrane region" description="Helical" evidence="7">
    <location>
        <begin position="37"/>
        <end position="56"/>
    </location>
</feature>
<dbReference type="InParanoid" id="A0A371R7N0"/>
<feature type="transmembrane region" description="Helical" evidence="7">
    <location>
        <begin position="90"/>
        <end position="111"/>
    </location>
</feature>
<dbReference type="PROSITE" id="PS00198">
    <property type="entry name" value="4FE4S_FER_1"/>
    <property type="match status" value="1"/>
</dbReference>
<comment type="caution">
    <text evidence="9">The sequence shown here is derived from an EMBL/GenBank/DDBJ whole genome shotgun (WGS) entry which is preliminary data.</text>
</comment>
<protein>
    <submittedName>
        <fullName evidence="9">Cytochrome c oxidase accessory protein CcoG</fullName>
    </submittedName>
</protein>
<feature type="transmembrane region" description="Helical" evidence="7">
    <location>
        <begin position="343"/>
        <end position="361"/>
    </location>
</feature>
<dbReference type="InterPro" id="IPR032879">
    <property type="entry name" value="FixG_C"/>
</dbReference>
<evidence type="ECO:0000256" key="7">
    <source>
        <dbReference type="SAM" id="Phobius"/>
    </source>
</evidence>
<dbReference type="GO" id="GO:0051539">
    <property type="term" value="F:4 iron, 4 sulfur cluster binding"/>
    <property type="evidence" value="ECO:0007669"/>
    <property type="project" value="UniProtKB-KW"/>
</dbReference>
<dbReference type="PANTHER" id="PTHR30176:SF3">
    <property type="entry name" value="FERREDOXIN-TYPE PROTEIN NAPH"/>
    <property type="match status" value="1"/>
</dbReference>
<dbReference type="Pfam" id="PF11614">
    <property type="entry name" value="FixG_C"/>
    <property type="match status" value="1"/>
</dbReference>
<dbReference type="GO" id="GO:0046872">
    <property type="term" value="F:metal ion binding"/>
    <property type="evidence" value="ECO:0007669"/>
    <property type="project" value="UniProtKB-KW"/>
</dbReference>
<gene>
    <name evidence="9" type="primary">ccoG</name>
    <name evidence="9" type="ORF">DX908_14205</name>
</gene>
<keyword evidence="7" id="KW-0812">Transmembrane</keyword>
<evidence type="ECO:0000256" key="4">
    <source>
        <dbReference type="ARBA" id="ARBA00022982"/>
    </source>
</evidence>
<dbReference type="NCBIfam" id="TIGR02745">
    <property type="entry name" value="ccoG_rdxA_fixG"/>
    <property type="match status" value="1"/>
</dbReference>
<dbReference type="EMBL" id="QUQO01000002">
    <property type="protein sequence ID" value="RFB01439.1"/>
    <property type="molecule type" value="Genomic_DNA"/>
</dbReference>
<evidence type="ECO:0000256" key="1">
    <source>
        <dbReference type="ARBA" id="ARBA00022448"/>
    </source>
</evidence>
<keyword evidence="1" id="KW-0813">Transport</keyword>
<feature type="domain" description="4Fe-4S ferredoxin-type" evidence="8">
    <location>
        <begin position="259"/>
        <end position="288"/>
    </location>
</feature>
<dbReference type="InterPro" id="IPR013783">
    <property type="entry name" value="Ig-like_fold"/>
</dbReference>
<feature type="transmembrane region" description="Helical" evidence="7">
    <location>
        <begin position="165"/>
        <end position="181"/>
    </location>
</feature>
<evidence type="ECO:0000256" key="6">
    <source>
        <dbReference type="ARBA" id="ARBA00023014"/>
    </source>
</evidence>
<dbReference type="Proteomes" id="UP000264589">
    <property type="component" value="Unassembled WGS sequence"/>
</dbReference>
<dbReference type="InterPro" id="IPR014116">
    <property type="entry name" value="Cyt_c_oxidase_cbb3_FixG"/>
</dbReference>
<dbReference type="Pfam" id="PF12801">
    <property type="entry name" value="Fer4_5"/>
    <property type="match status" value="1"/>
</dbReference>
<dbReference type="GO" id="GO:0005886">
    <property type="term" value="C:plasma membrane"/>
    <property type="evidence" value="ECO:0007669"/>
    <property type="project" value="TreeGrafter"/>
</dbReference>
<keyword evidence="6" id="KW-0411">Iron-sulfur</keyword>
<dbReference type="Pfam" id="PF13746">
    <property type="entry name" value="Fer4_18"/>
    <property type="match status" value="1"/>
</dbReference>
<keyword evidence="5" id="KW-0408">Iron</keyword>
<sequence length="482" mass="54078">MPFDGSEHMSEVSAAPERLYAKREAVHPQLVHGKYRFTKWLVLFATLGVYYFLPWLRWPRAAHEPQQAVLVDFEGARLYFFNIEIWPDEFYLVTGILVLSALALFFVTSVWGRLWCGYACPQTVWTDLFIAVERMVEGDRNKRLQLAKKPWTADKILKKVTKHSLWLLIAMATGGAWVLYFHDAPTVISKFFVGQAPASSYLFVGVLTFTTYSLAGLMREQVCTYMCPWPRIQGAMTDDKTFAVGYYALRGEPRGKHKKGQDWSELGDCIDCHACVTACPMGIDIRDGDQLECINCGLCVDACDTMMKKVGLPKGLIAYGADYRDVKDPKARRRWPQIIRPRTLFYAGVTILASAIMLFGLTGRSSLEFGVERDRAPAFTRLSDGSIRNAITARVLNKQSETHPFTIEIDGPEGLTTAAVGYEIEDGQIHFDVAPDKQIRLRIFLTMPKGEGDGDEITVTLTDDVTGETSSESLGFLGGSRR</sequence>
<reference evidence="9 10" key="1">
    <citation type="submission" date="2018-08" db="EMBL/GenBank/DDBJ databases">
        <title>Parvularcula sp. SM1705, isolated from surface water of the South Sea China.</title>
        <authorList>
            <person name="Sun L."/>
        </authorList>
    </citation>
    <scope>NUCLEOTIDE SEQUENCE [LARGE SCALE GENOMIC DNA]</scope>
    <source>
        <strain evidence="9 10">SM1705</strain>
    </source>
</reference>
<dbReference type="InterPro" id="IPR051684">
    <property type="entry name" value="Electron_Trans/Redox"/>
</dbReference>
<evidence type="ECO:0000313" key="9">
    <source>
        <dbReference type="EMBL" id="RFB01439.1"/>
    </source>
</evidence>
<dbReference type="Gene3D" id="3.30.70.20">
    <property type="match status" value="1"/>
</dbReference>
<dbReference type="PANTHER" id="PTHR30176">
    <property type="entry name" value="FERREDOXIN-TYPE PROTEIN NAPH"/>
    <property type="match status" value="1"/>
</dbReference>
<keyword evidence="7" id="KW-0472">Membrane</keyword>
<organism evidence="9 10">
    <name type="scientific">Parvularcula marina</name>
    <dbReference type="NCBI Taxonomy" id="2292771"/>
    <lineage>
        <taxon>Bacteria</taxon>
        <taxon>Pseudomonadati</taxon>
        <taxon>Pseudomonadota</taxon>
        <taxon>Alphaproteobacteria</taxon>
        <taxon>Parvularculales</taxon>
        <taxon>Parvularculaceae</taxon>
        <taxon>Parvularcula</taxon>
    </lineage>
</organism>
<proteinExistence type="predicted"/>
<keyword evidence="2" id="KW-0004">4Fe-4S</keyword>
<evidence type="ECO:0000313" key="10">
    <source>
        <dbReference type="Proteomes" id="UP000264589"/>
    </source>
</evidence>
<evidence type="ECO:0000256" key="3">
    <source>
        <dbReference type="ARBA" id="ARBA00022723"/>
    </source>
</evidence>
<feature type="transmembrane region" description="Helical" evidence="7">
    <location>
        <begin position="201"/>
        <end position="218"/>
    </location>
</feature>